<dbReference type="EMBL" id="LGAP01000001">
    <property type="protein sequence ID" value="KOF22266.1"/>
    <property type="molecule type" value="Genomic_DNA"/>
</dbReference>
<proteinExistence type="predicted"/>
<dbReference type="Pfam" id="PF06961">
    <property type="entry name" value="DUF1294"/>
    <property type="match status" value="1"/>
</dbReference>
<sequence length="103" mass="11465">MPVTAAALLCFLVAINATTFCLFWYDKHAARSGWRRIRERTLLSSAFFGGSIGAMAGRQVFRHKTRKEPFRTQLILIVLFQTIAVIACTFVAGGYLDAFAGLF</sequence>
<protein>
    <recommendedName>
        <fullName evidence="4">DUF1294 domain-containing protein</fullName>
    </recommendedName>
</protein>
<feature type="transmembrane region" description="Helical" evidence="1">
    <location>
        <begin position="73"/>
        <end position="96"/>
    </location>
</feature>
<dbReference type="OrthoDB" id="72963at2"/>
<dbReference type="PATRIC" id="fig|106592.7.peg.334"/>
<evidence type="ECO:0000313" key="2">
    <source>
        <dbReference type="EMBL" id="KOF22266.1"/>
    </source>
</evidence>
<keyword evidence="1" id="KW-0472">Membrane</keyword>
<evidence type="ECO:0008006" key="4">
    <source>
        <dbReference type="Google" id="ProtNLM"/>
    </source>
</evidence>
<keyword evidence="1" id="KW-1133">Transmembrane helix</keyword>
<accession>A0A0L8C5T2</accession>
<organism evidence="2 3">
    <name type="scientific">Ensifer adhaerens</name>
    <name type="common">Sinorhizobium morelense</name>
    <dbReference type="NCBI Taxonomy" id="106592"/>
    <lineage>
        <taxon>Bacteria</taxon>
        <taxon>Pseudomonadati</taxon>
        <taxon>Pseudomonadota</taxon>
        <taxon>Alphaproteobacteria</taxon>
        <taxon>Hyphomicrobiales</taxon>
        <taxon>Rhizobiaceae</taxon>
        <taxon>Sinorhizobium/Ensifer group</taxon>
        <taxon>Ensifer</taxon>
    </lineage>
</organism>
<reference evidence="3" key="1">
    <citation type="submission" date="2015-07" db="EMBL/GenBank/DDBJ databases">
        <title>Whole genome sequence of an Ensifer adhaerens strain isolated from a cave pool in the Wind Cave National Park.</title>
        <authorList>
            <person name="Eng W.W.H."/>
            <person name="Gan H.M."/>
            <person name="Barton H.A."/>
            <person name="Savka M.A."/>
        </authorList>
    </citation>
    <scope>NUCLEOTIDE SEQUENCE [LARGE SCALE GENOMIC DNA]</scope>
    <source>
        <strain evidence="3">SD006</strain>
    </source>
</reference>
<dbReference type="InterPro" id="IPR010718">
    <property type="entry name" value="DUF1294"/>
</dbReference>
<evidence type="ECO:0000313" key="3">
    <source>
        <dbReference type="Proteomes" id="UP000037425"/>
    </source>
</evidence>
<dbReference type="AlphaFoldDB" id="A0A0L8C5T2"/>
<evidence type="ECO:0000256" key="1">
    <source>
        <dbReference type="SAM" id="Phobius"/>
    </source>
</evidence>
<name>A0A0L8C5T2_ENSAD</name>
<dbReference type="Proteomes" id="UP000037425">
    <property type="component" value="Unassembled WGS sequence"/>
</dbReference>
<comment type="caution">
    <text evidence="2">The sequence shown here is derived from an EMBL/GenBank/DDBJ whole genome shotgun (WGS) entry which is preliminary data.</text>
</comment>
<keyword evidence="1" id="KW-0812">Transmembrane</keyword>
<dbReference type="RefSeq" id="WP_053247083.1">
    <property type="nucleotide sequence ID" value="NZ_LGAP01000001.1"/>
</dbReference>
<gene>
    <name evidence="2" type="ORF">AC244_01565</name>
</gene>